<dbReference type="OrthoDB" id="551605at2759"/>
<organism evidence="2 3">
    <name type="scientific">Gonium pectorale</name>
    <name type="common">Green alga</name>
    <dbReference type="NCBI Taxonomy" id="33097"/>
    <lineage>
        <taxon>Eukaryota</taxon>
        <taxon>Viridiplantae</taxon>
        <taxon>Chlorophyta</taxon>
        <taxon>core chlorophytes</taxon>
        <taxon>Chlorophyceae</taxon>
        <taxon>CS clade</taxon>
        <taxon>Chlamydomonadales</taxon>
        <taxon>Volvocaceae</taxon>
        <taxon>Gonium</taxon>
    </lineage>
</organism>
<feature type="region of interest" description="Disordered" evidence="1">
    <location>
        <begin position="478"/>
        <end position="506"/>
    </location>
</feature>
<dbReference type="PANTHER" id="PTHR32091">
    <property type="entry name" value="EUKARYOTIC TRANSLATION INITIATION FACTOR 4B"/>
    <property type="match status" value="1"/>
</dbReference>
<feature type="region of interest" description="Disordered" evidence="1">
    <location>
        <begin position="1"/>
        <end position="45"/>
    </location>
</feature>
<evidence type="ECO:0000256" key="1">
    <source>
        <dbReference type="SAM" id="MobiDB-lite"/>
    </source>
</evidence>
<evidence type="ECO:0000313" key="2">
    <source>
        <dbReference type="EMBL" id="KXZ53230.1"/>
    </source>
</evidence>
<keyword evidence="3" id="KW-1185">Reference proteome</keyword>
<accession>A0A150GV68</accession>
<feature type="compositionally biased region" description="Low complexity" evidence="1">
    <location>
        <begin position="19"/>
        <end position="45"/>
    </location>
</feature>
<comment type="caution">
    <text evidence="2">The sequence shown here is derived from an EMBL/GenBank/DDBJ whole genome shotgun (WGS) entry which is preliminary data.</text>
</comment>
<dbReference type="EMBL" id="LSYV01000008">
    <property type="protein sequence ID" value="KXZ53230.1"/>
    <property type="molecule type" value="Genomic_DNA"/>
</dbReference>
<sequence length="588" mass="60571">MLVVGAVPLPPQQEAQKYPEPSQQQPLLPQFQQGQGHFPEGQPMLEFPQQMPQQQHLVQQHQYPPPEYHQHQHFLQPPAPQQFSHGFPHFQQQHYLDQHMGPPAPGSANGFLAGPPFNISAGPMVGGPAPIPSFYGPGADIFGQLLPPGAFAAAAAPPLAQGPPPPAAPEYRQYVPEPGPPAQAAQQQVAPAGGGQLLQREPMAAAAPIGPPSSSDASAVLEPEATPATGNLAPPVETVKNEWADRLAQQALARMYARSSLLGGSGASADVIGNSSRISQGPPPSSAHVGGSSKGAQSPRGAASGSGDREPDARGYADAENGRRNGLHAPEPWRNGVSGTSDMPFDRRSGLAPTGAADAADAWRARGGSGGEETSPPLAPAAAPYQPPRREETQPPPTGIMPSGRPRLNLAPRSKPLELDAPAAAGASAPAPVPAASKPSIFGAARPREEVLRERGIEPERVSGGLGGPGSSAIRIGGRAGSVTSGASEDDQWQTVGKGGRSKPIAGSSDVGNALLDASDLFFSSGRTGHGVTIVARGGQQGSYGKGSFGSRGGGDTFINSFGQSRGYGNDDEPIFKRGLPTRSDGIF</sequence>
<dbReference type="PANTHER" id="PTHR32091:SF4">
    <property type="entry name" value="OS07G0546100 PROTEIN"/>
    <property type="match status" value="1"/>
</dbReference>
<protein>
    <submittedName>
        <fullName evidence="2">Uncharacterized protein</fullName>
    </submittedName>
</protein>
<gene>
    <name evidence="2" type="ORF">GPECTOR_7g1124</name>
</gene>
<feature type="region of interest" description="Disordered" evidence="1">
    <location>
        <begin position="544"/>
        <end position="588"/>
    </location>
</feature>
<feature type="compositionally biased region" description="Low complexity" evidence="1">
    <location>
        <begin position="421"/>
        <end position="440"/>
    </location>
</feature>
<feature type="compositionally biased region" description="Low complexity" evidence="1">
    <location>
        <begin position="182"/>
        <end position="191"/>
    </location>
</feature>
<feature type="compositionally biased region" description="Gly residues" evidence="1">
    <location>
        <begin position="544"/>
        <end position="556"/>
    </location>
</feature>
<evidence type="ECO:0000313" key="3">
    <source>
        <dbReference type="Proteomes" id="UP000075714"/>
    </source>
</evidence>
<reference evidence="3" key="1">
    <citation type="journal article" date="2016" name="Nat. Commun.">
        <title>The Gonium pectorale genome demonstrates co-option of cell cycle regulation during the evolution of multicellularity.</title>
        <authorList>
            <person name="Hanschen E.R."/>
            <person name="Marriage T.N."/>
            <person name="Ferris P.J."/>
            <person name="Hamaji T."/>
            <person name="Toyoda A."/>
            <person name="Fujiyama A."/>
            <person name="Neme R."/>
            <person name="Noguchi H."/>
            <person name="Minakuchi Y."/>
            <person name="Suzuki M."/>
            <person name="Kawai-Toyooka H."/>
            <person name="Smith D.R."/>
            <person name="Sparks H."/>
            <person name="Anderson J."/>
            <person name="Bakaric R."/>
            <person name="Luria V."/>
            <person name="Karger A."/>
            <person name="Kirschner M.W."/>
            <person name="Durand P.M."/>
            <person name="Michod R.E."/>
            <person name="Nozaki H."/>
            <person name="Olson B.J."/>
        </authorList>
    </citation>
    <scope>NUCLEOTIDE SEQUENCE [LARGE SCALE GENOMIC DNA]</scope>
    <source>
        <strain evidence="3">NIES-2863</strain>
    </source>
</reference>
<feature type="compositionally biased region" description="Basic and acidic residues" evidence="1">
    <location>
        <begin position="307"/>
        <end position="323"/>
    </location>
</feature>
<feature type="compositionally biased region" description="Low complexity" evidence="1">
    <location>
        <begin position="350"/>
        <end position="366"/>
    </location>
</feature>
<dbReference type="InterPro" id="IPR010433">
    <property type="entry name" value="EIF-4B_pln"/>
</dbReference>
<dbReference type="STRING" id="33097.A0A150GV68"/>
<dbReference type="GO" id="GO:0003743">
    <property type="term" value="F:translation initiation factor activity"/>
    <property type="evidence" value="ECO:0007669"/>
    <property type="project" value="InterPro"/>
</dbReference>
<feature type="region of interest" description="Disordered" evidence="1">
    <location>
        <begin position="156"/>
        <end position="192"/>
    </location>
</feature>
<dbReference type="GO" id="GO:0003729">
    <property type="term" value="F:mRNA binding"/>
    <property type="evidence" value="ECO:0007669"/>
    <property type="project" value="TreeGrafter"/>
</dbReference>
<dbReference type="AlphaFoldDB" id="A0A150GV68"/>
<proteinExistence type="predicted"/>
<dbReference type="Proteomes" id="UP000075714">
    <property type="component" value="Unassembled WGS sequence"/>
</dbReference>
<name>A0A150GV68_GONPE</name>
<feature type="region of interest" description="Disordered" evidence="1">
    <location>
        <begin position="272"/>
        <end position="442"/>
    </location>
</feature>